<feature type="transmembrane region" description="Helical" evidence="2">
    <location>
        <begin position="401"/>
        <end position="421"/>
    </location>
</feature>
<name>A0A0F4TJ25_PSEFL</name>
<dbReference type="GO" id="GO:0005886">
    <property type="term" value="C:plasma membrane"/>
    <property type="evidence" value="ECO:0007669"/>
    <property type="project" value="TreeGrafter"/>
</dbReference>
<feature type="transmembrane region" description="Helical" evidence="2">
    <location>
        <begin position="83"/>
        <end position="102"/>
    </location>
</feature>
<dbReference type="PANTHER" id="PTHR43298:SF2">
    <property type="entry name" value="FMN_FAD EXPORTER YEEO-RELATED"/>
    <property type="match status" value="1"/>
</dbReference>
<evidence type="ECO:0000313" key="3">
    <source>
        <dbReference type="EMBL" id="KJZ44423.1"/>
    </source>
</evidence>
<organism evidence="3 4">
    <name type="scientific">Pseudomonas fluorescens</name>
    <dbReference type="NCBI Taxonomy" id="294"/>
    <lineage>
        <taxon>Bacteria</taxon>
        <taxon>Pseudomonadati</taxon>
        <taxon>Pseudomonadota</taxon>
        <taxon>Gammaproteobacteria</taxon>
        <taxon>Pseudomonadales</taxon>
        <taxon>Pseudomonadaceae</taxon>
        <taxon>Pseudomonas</taxon>
    </lineage>
</organism>
<dbReference type="PANTHER" id="PTHR43298">
    <property type="entry name" value="MULTIDRUG RESISTANCE PROTEIN NORM-RELATED"/>
    <property type="match status" value="1"/>
</dbReference>
<dbReference type="InterPro" id="IPR002528">
    <property type="entry name" value="MATE_fam"/>
</dbReference>
<dbReference type="RefSeq" id="WP_046046829.1">
    <property type="nucleotide sequence ID" value="NZ_LACD01000013.1"/>
</dbReference>
<feature type="transmembrane region" description="Helical" evidence="2">
    <location>
        <begin position="114"/>
        <end position="139"/>
    </location>
</feature>
<keyword evidence="2" id="KW-0472">Membrane</keyword>
<comment type="caution">
    <text evidence="3">The sequence shown here is derived from an EMBL/GenBank/DDBJ whole genome shotgun (WGS) entry which is preliminary data.</text>
</comment>
<dbReference type="GO" id="GO:0015297">
    <property type="term" value="F:antiporter activity"/>
    <property type="evidence" value="ECO:0007669"/>
    <property type="project" value="InterPro"/>
</dbReference>
<feature type="transmembrane region" description="Helical" evidence="2">
    <location>
        <begin position="262"/>
        <end position="285"/>
    </location>
</feature>
<dbReference type="GO" id="GO:0042910">
    <property type="term" value="F:xenobiotic transmembrane transporter activity"/>
    <property type="evidence" value="ECO:0007669"/>
    <property type="project" value="InterPro"/>
</dbReference>
<feature type="transmembrane region" description="Helical" evidence="2">
    <location>
        <begin position="219"/>
        <end position="242"/>
    </location>
</feature>
<feature type="transmembrane region" description="Helical" evidence="2">
    <location>
        <begin position="151"/>
        <end position="170"/>
    </location>
</feature>
<evidence type="ECO:0000313" key="4">
    <source>
        <dbReference type="Proteomes" id="UP000033500"/>
    </source>
</evidence>
<proteinExistence type="predicted"/>
<reference evidence="3 4" key="1">
    <citation type="submission" date="2015-03" db="EMBL/GenBank/DDBJ databases">
        <title>Comparative genomics of Pseudomonas insights into diversity of traits involved in vanlence and defense.</title>
        <authorList>
            <person name="Qin Y."/>
        </authorList>
    </citation>
    <scope>NUCLEOTIDE SEQUENCE [LARGE SCALE GENOMIC DNA]</scope>
    <source>
        <strain evidence="3 4">C3</strain>
    </source>
</reference>
<feature type="transmembrane region" description="Helical" evidence="2">
    <location>
        <begin position="369"/>
        <end position="395"/>
    </location>
</feature>
<evidence type="ECO:0000256" key="2">
    <source>
        <dbReference type="SAM" id="Phobius"/>
    </source>
</evidence>
<dbReference type="PATRIC" id="fig|294.131.peg.578"/>
<evidence type="ECO:0000256" key="1">
    <source>
        <dbReference type="ARBA" id="ARBA00022448"/>
    </source>
</evidence>
<dbReference type="Pfam" id="PF01554">
    <property type="entry name" value="MatE"/>
    <property type="match status" value="1"/>
</dbReference>
<feature type="transmembrane region" description="Helical" evidence="2">
    <location>
        <begin position="12"/>
        <end position="33"/>
    </location>
</feature>
<gene>
    <name evidence="3" type="ORF">VC34_12510</name>
</gene>
<keyword evidence="2" id="KW-1133">Transmembrane helix</keyword>
<keyword evidence="1" id="KW-0813">Transport</keyword>
<feature type="transmembrane region" description="Helical" evidence="2">
    <location>
        <begin position="39"/>
        <end position="62"/>
    </location>
</feature>
<dbReference type="EMBL" id="LACD01000013">
    <property type="protein sequence ID" value="KJZ44423.1"/>
    <property type="molecule type" value="Genomic_DNA"/>
</dbReference>
<dbReference type="Proteomes" id="UP000033500">
    <property type="component" value="Unassembled WGS sequence"/>
</dbReference>
<keyword evidence="2" id="KW-0812">Transmembrane</keyword>
<accession>A0A0F4TJ25</accession>
<dbReference type="AlphaFoldDB" id="A0A0F4TJ25"/>
<protein>
    <submittedName>
        <fullName evidence="3">Multidrug transporter</fullName>
    </submittedName>
</protein>
<sequence length="439" mass="50051">MEVARISVPLIFSRLGEMVASLFYFVFVGHFIVDSLSLASLAWALASFLTVVGIDFFSILLVKVAGSNDLNSDDIEHDLNISFRCAIFFGVVIVVGVFLYVVSATDFLETNDDLLGFEVLLIFSFSIPALYVQLVIFNFFNAIKQTHYELLYTWLFNIVVVFMGALLVLMELDSNVICFVSAYVALRWFFVVLAFILFDRRIHLYIYRFRYRRDISNKMYVDYFLNGLPLALCFGGESLLFFTLSFVSKSIGDSSLSAYQASLHFLSIVYMVSIGVGNATGIVTARHYRLKDFPLLRRAYIQGMKFGFFMLAPFLLACFFLKEDISLIYTSDELVRRLIESNILISIPFLVFEYIYVVTRMTLRSLGDFWMPTLFTISLLNVLGLVLSVGLLSFYDYSVSSIFMALVLCSFFLMLFLLLRLGRILKVHEQRSLSASLCG</sequence>
<feature type="transmembrane region" description="Helical" evidence="2">
    <location>
        <begin position="334"/>
        <end position="357"/>
    </location>
</feature>
<feature type="transmembrane region" description="Helical" evidence="2">
    <location>
        <begin position="306"/>
        <end position="322"/>
    </location>
</feature>
<dbReference type="InterPro" id="IPR050222">
    <property type="entry name" value="MATE_MdtK"/>
</dbReference>
<feature type="transmembrane region" description="Helical" evidence="2">
    <location>
        <begin position="176"/>
        <end position="198"/>
    </location>
</feature>